<evidence type="ECO:0000256" key="3">
    <source>
        <dbReference type="ARBA" id="ARBA00022692"/>
    </source>
</evidence>
<feature type="transmembrane region" description="Helical" evidence="9">
    <location>
        <begin position="222"/>
        <end position="245"/>
    </location>
</feature>
<dbReference type="InterPro" id="IPR039421">
    <property type="entry name" value="Type_1_exporter"/>
</dbReference>
<accession>A7S348</accession>
<evidence type="ECO:0000256" key="7">
    <source>
        <dbReference type="ARBA" id="ARBA00023136"/>
    </source>
</evidence>
<evidence type="ECO:0000313" key="12">
    <source>
        <dbReference type="EMBL" id="EDO41930.1"/>
    </source>
</evidence>
<dbReference type="Pfam" id="PF00664">
    <property type="entry name" value="ABC_membrane"/>
    <property type="match status" value="1"/>
</dbReference>
<dbReference type="eggNOG" id="KOG0058">
    <property type="taxonomic scope" value="Eukaryota"/>
</dbReference>
<evidence type="ECO:0000256" key="6">
    <source>
        <dbReference type="ARBA" id="ARBA00022989"/>
    </source>
</evidence>
<keyword evidence="3 9" id="KW-0812">Transmembrane</keyword>
<dbReference type="Pfam" id="PF00005">
    <property type="entry name" value="ABC_tran"/>
    <property type="match status" value="1"/>
</dbReference>
<dbReference type="GO" id="GO:0016020">
    <property type="term" value="C:membrane"/>
    <property type="evidence" value="ECO:0000318"/>
    <property type="project" value="GO_Central"/>
</dbReference>
<proteinExistence type="predicted"/>
<dbReference type="SUPFAM" id="SSF52540">
    <property type="entry name" value="P-loop containing nucleoside triphosphate hydrolases"/>
    <property type="match status" value="1"/>
</dbReference>
<dbReference type="EMBL" id="DS469571">
    <property type="protein sequence ID" value="EDO41930.1"/>
    <property type="molecule type" value="Genomic_DNA"/>
</dbReference>
<feature type="domain" description="ABC transporter" evidence="10">
    <location>
        <begin position="558"/>
        <end position="793"/>
    </location>
</feature>
<evidence type="ECO:0000256" key="4">
    <source>
        <dbReference type="ARBA" id="ARBA00022741"/>
    </source>
</evidence>
<dbReference type="InParanoid" id="A7S348"/>
<organism evidence="12 13">
    <name type="scientific">Nematostella vectensis</name>
    <name type="common">Starlet sea anemone</name>
    <dbReference type="NCBI Taxonomy" id="45351"/>
    <lineage>
        <taxon>Eukaryota</taxon>
        <taxon>Metazoa</taxon>
        <taxon>Cnidaria</taxon>
        <taxon>Anthozoa</taxon>
        <taxon>Hexacorallia</taxon>
        <taxon>Actiniaria</taxon>
        <taxon>Edwardsiidae</taxon>
        <taxon>Nematostella</taxon>
    </lineage>
</organism>
<protein>
    <submittedName>
        <fullName evidence="12">Uncharacterized protein</fullName>
    </submittedName>
</protein>
<feature type="transmembrane region" description="Helical" evidence="9">
    <location>
        <begin position="265"/>
        <end position="289"/>
    </location>
</feature>
<dbReference type="PIRSF" id="PIRSF002773">
    <property type="entry name" value="ABC_prm/ATPase_B"/>
    <property type="match status" value="1"/>
</dbReference>
<dbReference type="FunFam" id="1.20.1560.10:FF:000058">
    <property type="entry name" value="ABC transporter B family member 25"/>
    <property type="match status" value="1"/>
</dbReference>
<keyword evidence="5" id="KW-0067">ATP-binding</keyword>
<evidence type="ECO:0000256" key="1">
    <source>
        <dbReference type="ARBA" id="ARBA00004448"/>
    </source>
</evidence>
<comment type="subcellular location">
    <subcellularLocation>
        <location evidence="1">Mitochondrion inner membrane</location>
        <topology evidence="1">Multi-pass membrane protein</topology>
    </subcellularLocation>
</comment>
<dbReference type="HOGENOM" id="CLU_000604_84_3_1"/>
<keyword evidence="7 9" id="KW-0472">Membrane</keyword>
<dbReference type="OMA" id="VQRMPLQ"/>
<keyword evidence="4" id="KW-0547">Nucleotide-binding</keyword>
<dbReference type="PROSITE" id="PS00211">
    <property type="entry name" value="ABC_TRANSPORTER_1"/>
    <property type="match status" value="1"/>
</dbReference>
<dbReference type="GO" id="GO:0042626">
    <property type="term" value="F:ATPase-coupled transmembrane transporter activity"/>
    <property type="evidence" value="ECO:0000318"/>
    <property type="project" value="GO_Central"/>
</dbReference>
<dbReference type="PANTHER" id="PTHR43394">
    <property type="entry name" value="ATP-DEPENDENT PERMEASE MDL1, MITOCHONDRIAL"/>
    <property type="match status" value="1"/>
</dbReference>
<name>A7S348_NEMVE</name>
<dbReference type="GO" id="GO:0005743">
    <property type="term" value="C:mitochondrial inner membrane"/>
    <property type="evidence" value="ECO:0007669"/>
    <property type="project" value="UniProtKB-SubCell"/>
</dbReference>
<evidence type="ECO:0000256" key="2">
    <source>
        <dbReference type="ARBA" id="ARBA00022448"/>
    </source>
</evidence>
<dbReference type="PhylomeDB" id="A7S348"/>
<dbReference type="AlphaFoldDB" id="A7S348"/>
<evidence type="ECO:0000259" key="11">
    <source>
        <dbReference type="PROSITE" id="PS50929"/>
    </source>
</evidence>
<feature type="transmembrane region" description="Helical" evidence="9">
    <location>
        <begin position="159"/>
        <end position="182"/>
    </location>
</feature>
<dbReference type="Gene3D" id="3.40.50.300">
    <property type="entry name" value="P-loop containing nucleotide triphosphate hydrolases"/>
    <property type="match status" value="1"/>
</dbReference>
<dbReference type="InterPro" id="IPR036640">
    <property type="entry name" value="ABC1_TM_sf"/>
</dbReference>
<dbReference type="Gene3D" id="1.20.1560.10">
    <property type="entry name" value="ABC transporter type 1, transmembrane domain"/>
    <property type="match status" value="2"/>
</dbReference>
<dbReference type="InterPro" id="IPR003439">
    <property type="entry name" value="ABC_transporter-like_ATP-bd"/>
</dbReference>
<dbReference type="GO" id="GO:0005524">
    <property type="term" value="F:ATP binding"/>
    <property type="evidence" value="ECO:0007669"/>
    <property type="project" value="UniProtKB-KW"/>
</dbReference>
<feature type="transmembrane region" description="Helical" evidence="9">
    <location>
        <begin position="41"/>
        <end position="58"/>
    </location>
</feature>
<gene>
    <name evidence="12" type="ORF">NEMVEDRAFT_v1g206043</name>
</gene>
<dbReference type="InterPro" id="IPR003593">
    <property type="entry name" value="AAA+_ATPase"/>
</dbReference>
<keyword evidence="13" id="KW-1185">Reference proteome</keyword>
<evidence type="ECO:0000259" key="10">
    <source>
        <dbReference type="PROSITE" id="PS50893"/>
    </source>
</evidence>
<feature type="transmembrane region" description="Helical" evidence="9">
    <location>
        <begin position="441"/>
        <end position="466"/>
    </location>
</feature>
<dbReference type="Proteomes" id="UP000001593">
    <property type="component" value="Unassembled WGS sequence"/>
</dbReference>
<evidence type="ECO:0000256" key="5">
    <source>
        <dbReference type="ARBA" id="ARBA00022840"/>
    </source>
</evidence>
<dbReference type="SUPFAM" id="SSF90123">
    <property type="entry name" value="ABC transporter transmembrane region"/>
    <property type="match status" value="1"/>
</dbReference>
<keyword evidence="6 9" id="KW-1133">Transmembrane helix</keyword>
<dbReference type="InterPro" id="IPR017871">
    <property type="entry name" value="ABC_transporter-like_CS"/>
</dbReference>
<reference evidence="12 13" key="1">
    <citation type="journal article" date="2007" name="Science">
        <title>Sea anemone genome reveals ancestral eumetazoan gene repertoire and genomic organization.</title>
        <authorList>
            <person name="Putnam N.H."/>
            <person name="Srivastava M."/>
            <person name="Hellsten U."/>
            <person name="Dirks B."/>
            <person name="Chapman J."/>
            <person name="Salamov A."/>
            <person name="Terry A."/>
            <person name="Shapiro H."/>
            <person name="Lindquist E."/>
            <person name="Kapitonov V.V."/>
            <person name="Jurka J."/>
            <person name="Genikhovich G."/>
            <person name="Grigoriev I.V."/>
            <person name="Lucas S.M."/>
            <person name="Steele R.E."/>
            <person name="Finnerty J.R."/>
            <person name="Technau U."/>
            <person name="Martindale M.Q."/>
            <person name="Rokhsar D.S."/>
        </authorList>
    </citation>
    <scope>NUCLEOTIDE SEQUENCE [LARGE SCALE GENOMIC DNA]</scope>
    <source>
        <strain evidence="13">CH2 X CH6</strain>
    </source>
</reference>
<dbReference type="InterPro" id="IPR011527">
    <property type="entry name" value="ABC1_TM_dom"/>
</dbReference>
<dbReference type="STRING" id="45351.A7S348"/>
<evidence type="ECO:0000313" key="13">
    <source>
        <dbReference type="Proteomes" id="UP000001593"/>
    </source>
</evidence>
<keyword evidence="2" id="KW-0813">Transport</keyword>
<dbReference type="GO" id="GO:0140359">
    <property type="term" value="F:ABC-type transporter activity"/>
    <property type="evidence" value="ECO:0007669"/>
    <property type="project" value="InterPro"/>
</dbReference>
<dbReference type="GO" id="GO:0055085">
    <property type="term" value="P:transmembrane transport"/>
    <property type="evidence" value="ECO:0000318"/>
    <property type="project" value="GO_Central"/>
</dbReference>
<dbReference type="FunFam" id="3.40.50.300:FF:000403">
    <property type="entry name" value="ATP-binding cassette sub-family B member 8, mitochondrial"/>
    <property type="match status" value="1"/>
</dbReference>
<evidence type="ECO:0000256" key="8">
    <source>
        <dbReference type="SAM" id="MobiDB-lite"/>
    </source>
</evidence>
<dbReference type="InterPro" id="IPR027417">
    <property type="entry name" value="P-loop_NTPase"/>
</dbReference>
<dbReference type="CDD" id="cd03249">
    <property type="entry name" value="ABC_MTABC3_MDL1_MDL2"/>
    <property type="match status" value="1"/>
</dbReference>
<feature type="transmembrane region" description="Helical" evidence="9">
    <location>
        <begin position="478"/>
        <end position="498"/>
    </location>
</feature>
<dbReference type="CDD" id="cd18780">
    <property type="entry name" value="ABC_6TM_AtABCB27_like"/>
    <property type="match status" value="1"/>
</dbReference>
<dbReference type="SMART" id="SM00382">
    <property type="entry name" value="AAA"/>
    <property type="match status" value="1"/>
</dbReference>
<dbReference type="GO" id="GO:0016887">
    <property type="term" value="F:ATP hydrolysis activity"/>
    <property type="evidence" value="ECO:0007669"/>
    <property type="project" value="InterPro"/>
</dbReference>
<evidence type="ECO:0000256" key="9">
    <source>
        <dbReference type="SAM" id="Phobius"/>
    </source>
</evidence>
<sequence>MEPAGGIAESGSTSSASNEEEKEPLCEPYYTLPKQRFTTTLQFLVFLDVASSIALWLSRSNTKEMEESVTKFGIKTSVFDLAAISFVRCGVIFFTCPFLEKFTLRLIDDPYEPVIQASKRLSHFILMVFSFLPLAYSVAKGVFVFKDKSAKSLYAVNQVAFALVISSICFCFIETCAAIMSYKAMRQLAVLRILHDPNDKKEAKPKKKVNLRRLSTLAYPELGILFIATLALMVSAGSQIAAPYFFGQVISSAIQPGMNALNRTILTLLGLYVGGSIAAMIRAWLFTLAGQRLVARIRRELFNAIIKQEVAFFDTNRTGELINRLSSDTQVIQNAVTVNVSMLLRYIVQIIGSLVFMFTLSAKLTGVLISVIPIVGVGAQKYGQFVQGLRKKFQDELGNASTVAEESIGSIRTVRSFSQEKKTMKLYAEAIHESYLVGARLAIASGAFSGVVMAVGQAAIVLVLWYGGKLVNEGEMNVGILTAFALYTVNVAMAFAFLSSLYGDFMQAVGASFRMFELMDRVPKIKMEGGVILPSFKEPIVFDDVRFSYPSREDTEVLKIEEAARQANAHDFITTFEALSFKINPGETVALVGPSGGGKSTVISLIERFYDPMTGNIRIGDTDISLLDLAWYRKKIALVSQEPVLFATTIASNIAYGRDASQEEIEEAARQANAHDFITTFEDGYKTQVGERGVKLSGGQKQRVAIARALLMDPEILLLDEATSALDAESEHFVKEAIDRAMVNRTVLVIAHRLSTVRSANLVLVMDKGKIVERGNHDSLLAKGGVYRKLVLRQLSASKNERESVISGLGDIENDLLPAHEAIDEEIGSEASE</sequence>
<dbReference type="PROSITE" id="PS50929">
    <property type="entry name" value="ABC_TM1F"/>
    <property type="match status" value="1"/>
</dbReference>
<dbReference type="PROSITE" id="PS50893">
    <property type="entry name" value="ABC_TRANSPORTER_2"/>
    <property type="match status" value="1"/>
</dbReference>
<feature type="region of interest" description="Disordered" evidence="8">
    <location>
        <begin position="1"/>
        <end position="22"/>
    </location>
</feature>
<dbReference type="PANTHER" id="PTHR43394:SF1">
    <property type="entry name" value="ATP-BINDING CASSETTE SUB-FAMILY B MEMBER 10, MITOCHONDRIAL"/>
    <property type="match status" value="1"/>
</dbReference>
<feature type="domain" description="ABC transmembrane type-1" evidence="11">
    <location>
        <begin position="226"/>
        <end position="507"/>
    </location>
</feature>
<feature type="transmembrane region" description="Helical" evidence="9">
    <location>
        <begin position="121"/>
        <end position="139"/>
    </location>
</feature>